<dbReference type="SUPFAM" id="SSF89550">
    <property type="entry name" value="PHP domain-like"/>
    <property type="match status" value="1"/>
</dbReference>
<accession>A0A1S8CVY8</accession>
<dbReference type="SMART" id="SM00481">
    <property type="entry name" value="POLIIIAc"/>
    <property type="match status" value="1"/>
</dbReference>
<dbReference type="OrthoDB" id="9804333at2"/>
<dbReference type="CDD" id="cd07438">
    <property type="entry name" value="PHP_HisPPase_AMP"/>
    <property type="match status" value="1"/>
</dbReference>
<dbReference type="InterPro" id="IPR004013">
    <property type="entry name" value="PHP_dom"/>
</dbReference>
<organism evidence="2 3">
    <name type="scientific">Alkanindiges hydrocarboniclasticus</name>
    <dbReference type="NCBI Taxonomy" id="1907941"/>
    <lineage>
        <taxon>Bacteria</taxon>
        <taxon>Pseudomonadati</taxon>
        <taxon>Pseudomonadota</taxon>
        <taxon>Gammaproteobacteria</taxon>
        <taxon>Moraxellales</taxon>
        <taxon>Moraxellaceae</taxon>
        <taxon>Alkanindiges</taxon>
    </lineage>
</organism>
<dbReference type="EMBL" id="MLCN01000008">
    <property type="protein sequence ID" value="ONG41468.1"/>
    <property type="molecule type" value="Genomic_DNA"/>
</dbReference>
<keyword evidence="3" id="KW-1185">Reference proteome</keyword>
<evidence type="ECO:0000313" key="2">
    <source>
        <dbReference type="EMBL" id="ONG41468.1"/>
    </source>
</evidence>
<reference evidence="2 3" key="1">
    <citation type="submission" date="2016-10" db="EMBL/GenBank/DDBJ databases">
        <title>Draft Genome sequence of Alkanindiges sp. strain H1.</title>
        <authorList>
            <person name="Subhash Y."/>
            <person name="Lee S."/>
        </authorList>
    </citation>
    <scope>NUCLEOTIDE SEQUENCE [LARGE SCALE GENOMIC DNA]</scope>
    <source>
        <strain evidence="2 3">H1</strain>
    </source>
</reference>
<dbReference type="Gene3D" id="1.10.150.650">
    <property type="match status" value="1"/>
</dbReference>
<dbReference type="InterPro" id="IPR016195">
    <property type="entry name" value="Pol/histidinol_Pase-like"/>
</dbReference>
<dbReference type="InterPro" id="IPR052018">
    <property type="entry name" value="PHP_domain"/>
</dbReference>
<dbReference type="Gene3D" id="3.20.20.140">
    <property type="entry name" value="Metal-dependent hydrolases"/>
    <property type="match status" value="1"/>
</dbReference>
<dbReference type="GO" id="GO:0035312">
    <property type="term" value="F:5'-3' DNA exonuclease activity"/>
    <property type="evidence" value="ECO:0007669"/>
    <property type="project" value="TreeGrafter"/>
</dbReference>
<dbReference type="GO" id="GO:0004534">
    <property type="term" value="F:5'-3' RNA exonuclease activity"/>
    <property type="evidence" value="ECO:0007669"/>
    <property type="project" value="TreeGrafter"/>
</dbReference>
<dbReference type="AlphaFoldDB" id="A0A1S8CVY8"/>
<comment type="caution">
    <text evidence="2">The sequence shown here is derived from an EMBL/GenBank/DDBJ whole genome shotgun (WGS) entry which is preliminary data.</text>
</comment>
<dbReference type="PANTHER" id="PTHR42924:SF3">
    <property type="entry name" value="POLYMERASE_HISTIDINOL PHOSPHATASE N-TERMINAL DOMAIN-CONTAINING PROTEIN"/>
    <property type="match status" value="1"/>
</dbReference>
<dbReference type="STRING" id="1907941.BKE30_03205"/>
<evidence type="ECO:0000259" key="1">
    <source>
        <dbReference type="SMART" id="SM00481"/>
    </source>
</evidence>
<feature type="domain" description="Polymerase/histidinol phosphatase N-terminal" evidence="1">
    <location>
        <begin position="4"/>
        <end position="69"/>
    </location>
</feature>
<dbReference type="RefSeq" id="WP_076877226.1">
    <property type="nucleotide sequence ID" value="NZ_MLCN01000008.1"/>
</dbReference>
<gene>
    <name evidence="2" type="ORF">BKE30_03205</name>
</gene>
<proteinExistence type="predicted"/>
<dbReference type="Pfam" id="PF02811">
    <property type="entry name" value="PHP"/>
    <property type="match status" value="1"/>
</dbReference>
<name>A0A1S8CVY8_9GAMM</name>
<dbReference type="InterPro" id="IPR003141">
    <property type="entry name" value="Pol/His_phosphatase_N"/>
</dbReference>
<dbReference type="PANTHER" id="PTHR42924">
    <property type="entry name" value="EXONUCLEASE"/>
    <property type="match status" value="1"/>
</dbReference>
<evidence type="ECO:0000313" key="3">
    <source>
        <dbReference type="Proteomes" id="UP000192132"/>
    </source>
</evidence>
<sequence>MQRMDLHTHSHFSDGTLSPAALMEHARCSHVDMLALTDHDTLDGLPEARLAATEHGITLVEGVEVSSQWYKPNKKNPFGVHIVALAPKNLAPLQELLAGQQQIRAVRAQQICQKLEKVTKTDPWPEVLALADGRAEGVTRSHIASWLVQKGIVARQQQAFDHYLKEGKSAFIPLAWADLKQVLEVINASGGQAVLAHPTRYGLSATHIRYLAGLFKSLGGHAIELPSAVEPPATRAMIDYLIAQHDLAVSVASDFHGNNMPWLKLGHVPAVKENQRGVWEQF</sequence>
<protein>
    <submittedName>
        <fullName evidence="2">Phosphatase</fullName>
    </submittedName>
</protein>
<dbReference type="Proteomes" id="UP000192132">
    <property type="component" value="Unassembled WGS sequence"/>
</dbReference>